<dbReference type="InterPro" id="IPR036286">
    <property type="entry name" value="LexA/Signal_pep-like_sf"/>
</dbReference>
<organism evidence="5 6">
    <name type="scientific">Capnocytophaga ochracea</name>
    <dbReference type="NCBI Taxonomy" id="1018"/>
    <lineage>
        <taxon>Bacteria</taxon>
        <taxon>Pseudomonadati</taxon>
        <taxon>Bacteroidota</taxon>
        <taxon>Flavobacteriia</taxon>
        <taxon>Flavobacteriales</taxon>
        <taxon>Flavobacteriaceae</taxon>
        <taxon>Capnocytophaga</taxon>
    </lineage>
</organism>
<sequence length="298" mass="34144">MENNLDTTKSSIKKIAERLKKAIRYIKGSTEYANQTLIAEKIDFGRTNLSAALNGDEKYLTEGLISKVTNAFPEINQEWLLTGDGEMLIEEEDEEDELVIFLRVDRKNYDISLSDISEKTGIPQKTLKDFQWGDAELSEEQAEMLSQYVEGVREYYEENALGTPKGKPTGYYYPEVSASAGFDITNFNNEAIRIPIYLPEFGNDVIFINVYGDSMYPKYKSGDMIGVKPVEFLYLVFGHPYVVVFDNGDTNIKYVRKGSDDKHIVLASENPKYEPREYPLRIIRAFYTVKGCLNRERM</sequence>
<dbReference type="Pfam" id="PF00717">
    <property type="entry name" value="Peptidase_S24"/>
    <property type="match status" value="1"/>
</dbReference>
<dbReference type="CDD" id="cd06529">
    <property type="entry name" value="S24_LexA-like"/>
    <property type="match status" value="1"/>
</dbReference>
<dbReference type="PANTHER" id="PTHR40661:SF1">
    <property type="entry name" value="HTH CRO_C1-TYPE DOMAIN-CONTAINING PROTEIN"/>
    <property type="match status" value="1"/>
</dbReference>
<proteinExistence type="predicted"/>
<name>A0A2X2SJH4_CAPOC</name>
<evidence type="ECO:0000313" key="6">
    <source>
        <dbReference type="Proteomes" id="UP000250169"/>
    </source>
</evidence>
<protein>
    <submittedName>
        <fullName evidence="5">Peptidase S24-like</fullName>
    </submittedName>
</protein>
<keyword evidence="2" id="KW-0238">DNA-binding</keyword>
<dbReference type="GO" id="GO:0003677">
    <property type="term" value="F:DNA binding"/>
    <property type="evidence" value="ECO:0007669"/>
    <property type="project" value="UniProtKB-KW"/>
</dbReference>
<evidence type="ECO:0000256" key="3">
    <source>
        <dbReference type="ARBA" id="ARBA00023163"/>
    </source>
</evidence>
<dbReference type="InterPro" id="IPR039418">
    <property type="entry name" value="LexA-like"/>
</dbReference>
<keyword evidence="1" id="KW-0805">Transcription regulation</keyword>
<evidence type="ECO:0000259" key="4">
    <source>
        <dbReference type="Pfam" id="PF00717"/>
    </source>
</evidence>
<evidence type="ECO:0000256" key="2">
    <source>
        <dbReference type="ARBA" id="ARBA00023125"/>
    </source>
</evidence>
<dbReference type="SUPFAM" id="SSF51306">
    <property type="entry name" value="LexA/Signal peptidase"/>
    <property type="match status" value="1"/>
</dbReference>
<dbReference type="Gene3D" id="2.10.109.10">
    <property type="entry name" value="Umud Fragment, subunit A"/>
    <property type="match status" value="1"/>
</dbReference>
<dbReference type="InterPro" id="IPR015927">
    <property type="entry name" value="Peptidase_S24_S26A/B/C"/>
</dbReference>
<gene>
    <name evidence="5" type="ORF">NCTC11545_00078</name>
</gene>
<dbReference type="Proteomes" id="UP000250169">
    <property type="component" value="Unassembled WGS sequence"/>
</dbReference>
<dbReference type="RefSeq" id="WP_111971883.1">
    <property type="nucleotide sequence ID" value="NZ_UAVS01000001.1"/>
</dbReference>
<accession>A0A2X2SJH4</accession>
<dbReference type="EMBL" id="UAVS01000001">
    <property type="protein sequence ID" value="SQA92548.1"/>
    <property type="molecule type" value="Genomic_DNA"/>
</dbReference>
<evidence type="ECO:0000256" key="1">
    <source>
        <dbReference type="ARBA" id="ARBA00023015"/>
    </source>
</evidence>
<feature type="domain" description="Peptidase S24/S26A/S26B/S26C" evidence="4">
    <location>
        <begin position="177"/>
        <end position="280"/>
    </location>
</feature>
<reference evidence="5 6" key="1">
    <citation type="submission" date="2018-06" db="EMBL/GenBank/DDBJ databases">
        <authorList>
            <consortium name="Pathogen Informatics"/>
            <person name="Doyle S."/>
        </authorList>
    </citation>
    <scope>NUCLEOTIDE SEQUENCE [LARGE SCALE GENOMIC DNA]</scope>
    <source>
        <strain evidence="5 6">NCTC11545</strain>
    </source>
</reference>
<dbReference type="PANTHER" id="PTHR40661">
    <property type="match status" value="1"/>
</dbReference>
<dbReference type="AlphaFoldDB" id="A0A2X2SJH4"/>
<evidence type="ECO:0000313" key="5">
    <source>
        <dbReference type="EMBL" id="SQA92548.1"/>
    </source>
</evidence>
<keyword evidence="3" id="KW-0804">Transcription</keyword>